<dbReference type="RefSeq" id="WP_093884411.1">
    <property type="nucleotide sequence ID" value="NZ_FOBS01000028.1"/>
</dbReference>
<dbReference type="SUPFAM" id="SSF82784">
    <property type="entry name" value="OsmC-like"/>
    <property type="match status" value="1"/>
</dbReference>
<dbReference type="STRING" id="43775.SAMN04489760_12823"/>
<name>A0A1H7ZXW3_9BACT</name>
<dbReference type="EMBL" id="FOBS01000028">
    <property type="protein sequence ID" value="SEM63161.1"/>
    <property type="molecule type" value="Genomic_DNA"/>
</dbReference>
<sequence length="150" mass="17178">MPVYKNKVEWRGEHLGHTWCQNGTDMEFSAPPDLYGLPNVLTPEDAFMASANTCYHMMVLWAVERFKIDMVSFECEAEGEVEEFIDKTSWFKKVTLYPRLVVKNKPREVVQRALDLALKYSTINQSFKSEVVVQPTIIVEKEQASKGLAG</sequence>
<dbReference type="InterPro" id="IPR036102">
    <property type="entry name" value="OsmC/Ohrsf"/>
</dbReference>
<protein>
    <submittedName>
        <fullName evidence="1">Organic hydroperoxide reductase OsmC/OhrA</fullName>
    </submittedName>
</protein>
<accession>A0A1H7ZXW3</accession>
<dbReference type="InterPro" id="IPR015946">
    <property type="entry name" value="KH_dom-like_a/b"/>
</dbReference>
<dbReference type="Pfam" id="PF02566">
    <property type="entry name" value="OsmC"/>
    <property type="match status" value="1"/>
</dbReference>
<dbReference type="AlphaFoldDB" id="A0A1H7ZXW3"/>
<gene>
    <name evidence="1" type="ORF">SAMN04489760_12823</name>
</gene>
<reference evidence="1 2" key="1">
    <citation type="submission" date="2016-10" db="EMBL/GenBank/DDBJ databases">
        <authorList>
            <person name="de Groot N.N."/>
        </authorList>
    </citation>
    <scope>NUCLEOTIDE SEQUENCE [LARGE SCALE GENOMIC DNA]</scope>
    <source>
        <strain evidence="1 2">DSM 8423</strain>
    </source>
</reference>
<evidence type="ECO:0000313" key="2">
    <source>
        <dbReference type="Proteomes" id="UP000198744"/>
    </source>
</evidence>
<dbReference type="OrthoDB" id="9795405at2"/>
<keyword evidence="2" id="KW-1185">Reference proteome</keyword>
<dbReference type="Gene3D" id="3.30.300.20">
    <property type="match status" value="1"/>
</dbReference>
<proteinExistence type="predicted"/>
<evidence type="ECO:0000313" key="1">
    <source>
        <dbReference type="EMBL" id="SEM63161.1"/>
    </source>
</evidence>
<organism evidence="1 2">
    <name type="scientific">Syntrophus gentianae</name>
    <dbReference type="NCBI Taxonomy" id="43775"/>
    <lineage>
        <taxon>Bacteria</taxon>
        <taxon>Pseudomonadati</taxon>
        <taxon>Thermodesulfobacteriota</taxon>
        <taxon>Syntrophia</taxon>
        <taxon>Syntrophales</taxon>
        <taxon>Syntrophaceae</taxon>
        <taxon>Syntrophus</taxon>
    </lineage>
</organism>
<dbReference type="InterPro" id="IPR003718">
    <property type="entry name" value="OsmC/Ohr_fam"/>
</dbReference>
<dbReference type="Proteomes" id="UP000198744">
    <property type="component" value="Unassembled WGS sequence"/>
</dbReference>